<accession>G4NX92</accession>
<dbReference type="Proteomes" id="UP000002651">
    <property type="component" value="Chromosome"/>
</dbReference>
<protein>
    <submittedName>
        <fullName evidence="1">Uncharacterized protein</fullName>
    </submittedName>
</protein>
<evidence type="ECO:0000313" key="2">
    <source>
        <dbReference type="Proteomes" id="UP000002651"/>
    </source>
</evidence>
<proteinExistence type="predicted"/>
<name>G4NX92_BACS4</name>
<evidence type="ECO:0000313" key="1">
    <source>
        <dbReference type="EMBL" id="AEP87280.1"/>
    </source>
</evidence>
<sequence>MFSALFFGGFVAAADLVADGASGDTLQRATDMAVTSLCKVNIL</sequence>
<dbReference type="AlphaFoldDB" id="G4NX92"/>
<keyword evidence="2" id="KW-1185">Reference proteome</keyword>
<organism evidence="1 2">
    <name type="scientific">Bacillus spizizenii (strain DSM 15029 / JCM 12233 / NBRC 101239 / NRRL B-23049 / TU-B-10)</name>
    <name type="common">Bacillus subtilis subsp. spizizenii</name>
    <dbReference type="NCBI Taxonomy" id="1052585"/>
    <lineage>
        <taxon>Bacteria</taxon>
        <taxon>Bacillati</taxon>
        <taxon>Bacillota</taxon>
        <taxon>Bacilli</taxon>
        <taxon>Bacillales</taxon>
        <taxon>Bacillaceae</taxon>
        <taxon>Bacillus</taxon>
    </lineage>
</organism>
<dbReference type="KEGG" id="bst:GYO_2667"/>
<gene>
    <name evidence="1" type="ordered locus">GYO_2667</name>
</gene>
<dbReference type="EMBL" id="CP002905">
    <property type="protein sequence ID" value="AEP87280.1"/>
    <property type="molecule type" value="Genomic_DNA"/>
</dbReference>
<dbReference type="STRING" id="1052585.GYO_2667"/>
<dbReference type="HOGENOM" id="CLU_3229831_0_0_9"/>
<reference evidence="1 2" key="1">
    <citation type="journal article" date="2012" name="J. Bacteriol.">
        <title>Whole-genome sequences of Bacillus subtilis and close relatives.</title>
        <authorList>
            <person name="Earl A.M."/>
            <person name="Eppinger M."/>
            <person name="Fricke W.F."/>
            <person name="Rosovitz M.J."/>
            <person name="Rasko D.A."/>
            <person name="Daugherty S."/>
            <person name="Losick R."/>
            <person name="Kolter R."/>
            <person name="Ravel J."/>
        </authorList>
    </citation>
    <scope>NUCLEOTIDE SEQUENCE [LARGE SCALE GENOMIC DNA]</scope>
    <source>
        <strain evidence="2">DSM 15029 / JCM 12233 / NBRC 101239 / NRRL B-23049 / TU-B-10</strain>
    </source>
</reference>